<feature type="transmembrane region" description="Helical" evidence="5">
    <location>
        <begin position="626"/>
        <end position="646"/>
    </location>
</feature>
<dbReference type="Proteomes" id="UP000070121">
    <property type="component" value="Unassembled WGS sequence"/>
</dbReference>
<keyword evidence="2 5" id="KW-0812">Transmembrane</keyword>
<evidence type="ECO:0000256" key="5">
    <source>
        <dbReference type="SAM" id="Phobius"/>
    </source>
</evidence>
<dbReference type="AlphaFoldDB" id="A0A135RXB7"/>
<evidence type="ECO:0000256" key="3">
    <source>
        <dbReference type="ARBA" id="ARBA00022989"/>
    </source>
</evidence>
<feature type="transmembrane region" description="Helical" evidence="5">
    <location>
        <begin position="684"/>
        <end position="704"/>
    </location>
</feature>
<dbReference type="SUPFAM" id="SSF52047">
    <property type="entry name" value="RNI-like"/>
    <property type="match status" value="1"/>
</dbReference>
<feature type="transmembrane region" description="Helical" evidence="5">
    <location>
        <begin position="908"/>
        <end position="933"/>
    </location>
</feature>
<dbReference type="CDD" id="cd06174">
    <property type="entry name" value="MFS"/>
    <property type="match status" value="1"/>
</dbReference>
<dbReference type="PANTHER" id="PTHR23507">
    <property type="entry name" value="ZGC:174356"/>
    <property type="match status" value="1"/>
</dbReference>
<feature type="transmembrane region" description="Helical" evidence="5">
    <location>
        <begin position="658"/>
        <end position="678"/>
    </location>
</feature>
<dbReference type="EMBL" id="JFFI01002626">
    <property type="protein sequence ID" value="KXH28330.1"/>
    <property type="molecule type" value="Genomic_DNA"/>
</dbReference>
<dbReference type="InterPro" id="IPR032675">
    <property type="entry name" value="LRR_dom_sf"/>
</dbReference>
<feature type="transmembrane region" description="Helical" evidence="5">
    <location>
        <begin position="840"/>
        <end position="864"/>
    </location>
</feature>
<dbReference type="Gene3D" id="1.20.1250.20">
    <property type="entry name" value="MFS general substrate transporter like domains"/>
    <property type="match status" value="1"/>
</dbReference>
<comment type="caution">
    <text evidence="6">The sequence shown here is derived from an EMBL/GenBank/DDBJ whole genome shotgun (WGS) entry which is preliminary data.</text>
</comment>
<evidence type="ECO:0000256" key="1">
    <source>
        <dbReference type="ARBA" id="ARBA00004141"/>
    </source>
</evidence>
<keyword evidence="7" id="KW-1185">Reference proteome</keyword>
<keyword evidence="4 5" id="KW-0472">Membrane</keyword>
<dbReference type="Gene3D" id="3.80.10.10">
    <property type="entry name" value="Ribonuclease Inhibitor"/>
    <property type="match status" value="1"/>
</dbReference>
<evidence type="ECO:0000313" key="7">
    <source>
        <dbReference type="Proteomes" id="UP000070121"/>
    </source>
</evidence>
<feature type="transmembrane region" description="Helical" evidence="5">
    <location>
        <begin position="797"/>
        <end position="819"/>
    </location>
</feature>
<feature type="transmembrane region" description="Helical" evidence="5">
    <location>
        <begin position="592"/>
        <end position="614"/>
    </location>
</feature>
<dbReference type="Pfam" id="PF07690">
    <property type="entry name" value="MFS_1"/>
    <property type="match status" value="1"/>
</dbReference>
<dbReference type="PANTHER" id="PTHR23507:SF8">
    <property type="entry name" value="MFS GENERAL SUBSTRATE TRANSPORTER"/>
    <property type="match status" value="1"/>
</dbReference>
<evidence type="ECO:0000256" key="4">
    <source>
        <dbReference type="ARBA" id="ARBA00023136"/>
    </source>
</evidence>
<dbReference type="InterPro" id="IPR011701">
    <property type="entry name" value="MFS"/>
</dbReference>
<evidence type="ECO:0000256" key="2">
    <source>
        <dbReference type="ARBA" id="ARBA00022692"/>
    </source>
</evidence>
<protein>
    <submittedName>
        <fullName evidence="6">Major facilitator superfamily transporter</fullName>
    </submittedName>
</protein>
<dbReference type="InterPro" id="IPR036259">
    <property type="entry name" value="MFS_trans_sf"/>
</dbReference>
<dbReference type="GO" id="GO:0016020">
    <property type="term" value="C:membrane"/>
    <property type="evidence" value="ECO:0007669"/>
    <property type="project" value="UniProtKB-SubCell"/>
</dbReference>
<feature type="transmembrane region" description="Helical" evidence="5">
    <location>
        <begin position="939"/>
        <end position="962"/>
    </location>
</feature>
<sequence length="968" mass="108041">MLGSTNNFQLGRGALESFEMSPLKPIAALSYDLSVIAFWHQVFANEETQHALSDSPSSEPQIWSLIFNFQEMASLPTLPLEILQQILTEIADSPPESTPSKYSVLSFNPNSTQRDISTLARLCRTCRTLREIAEPDLHQHIDISSANVKQLISLFKCWKARPHCAHYTRRLTIEATSQVHQGSSRRATTPLISLEDADFVSGIIQDLALKIRPDWYEHYWNVNVLMEVAVLLAQRAEYVGLLFQDKRGIYRQPFDMIPEPNKTAKPIVFNNLRSLHLIQPGRGTMDEFKSVLDCARNLQELRLDICGDPTSVFALPPNLTSLVLRRTNLSARHFQSMTSNFTKLRHLELVLDGSSREAFILTAIAKHRETLTSLILLSGKTLPFAKLKTLHKLEFLTTSVETVQPEDLLGSLPSSMRELRILEETDGGTTQDPRAWFKEFHADLDVRAGNLPKSMAIRKFFHYRRIDEASTLTCYASHENEDPIILRSPRKPRRDGIWALLALVLLVNLAASLYQLPLSRVIERRLCREHYAVTDPSVIGRDGNVAEGLCKVDDVQQGLAWIQGTMETAWIVGDFIMTIPLGFLAEKYGRRFILCLNVVPRIILLAWAIFVGYFEQTLPTKAMIASPFFSVLGGDCVFNSITYAIASNMTDDHVLRATYFGWMSSVSYVVNLLGPALASASMSLLLWLPFWIGIGLLFLAYPAVSLLDESPDSHYDADDQARPLLSSPVLKAQDADSSLLRSIFQRFGVLKSIIASHPRNMTLLLISFVLTSLASSDTKLLVQYISKRYHWTFASTGYLLSAKAVVNITLLTVIIPAILRSRQNKSRHIPPELVSYRMNIHYANICLVVSILGALAIAVATQIWMMVPSLFLYALGSALPVFTLSLLKSPFISPKRHNQPANSADPESHIFSIVMMVKTSGSLLGAPLMMVLWVKSISIGGAALGIPYLVSASCYLAALLVLGRITTE</sequence>
<organism evidence="6 7">
    <name type="scientific">Colletotrichum salicis</name>
    <dbReference type="NCBI Taxonomy" id="1209931"/>
    <lineage>
        <taxon>Eukaryota</taxon>
        <taxon>Fungi</taxon>
        <taxon>Dikarya</taxon>
        <taxon>Ascomycota</taxon>
        <taxon>Pezizomycotina</taxon>
        <taxon>Sordariomycetes</taxon>
        <taxon>Hypocreomycetidae</taxon>
        <taxon>Glomerellales</taxon>
        <taxon>Glomerellaceae</taxon>
        <taxon>Colletotrichum</taxon>
        <taxon>Colletotrichum acutatum species complex</taxon>
    </lineage>
</organism>
<feature type="transmembrane region" description="Helical" evidence="5">
    <location>
        <begin position="870"/>
        <end position="887"/>
    </location>
</feature>
<gene>
    <name evidence="6" type="ORF">CSAL01_00864</name>
</gene>
<accession>A0A135RXB7</accession>
<dbReference type="OrthoDB" id="10029326at2759"/>
<name>A0A135RXB7_9PEZI</name>
<dbReference type="GO" id="GO:0022857">
    <property type="term" value="F:transmembrane transporter activity"/>
    <property type="evidence" value="ECO:0007669"/>
    <property type="project" value="InterPro"/>
</dbReference>
<comment type="subcellular location">
    <subcellularLocation>
        <location evidence="1">Membrane</location>
        <topology evidence="1">Multi-pass membrane protein</topology>
    </subcellularLocation>
</comment>
<reference evidence="6 7" key="1">
    <citation type="submission" date="2014-02" db="EMBL/GenBank/DDBJ databases">
        <title>The genome sequence of Colletotrichum salicis CBS 607.94.</title>
        <authorList>
            <person name="Baroncelli R."/>
            <person name="Thon M.R."/>
        </authorList>
    </citation>
    <scope>NUCLEOTIDE SEQUENCE [LARGE SCALE GENOMIC DNA]</scope>
    <source>
        <strain evidence="6 7">CBS 607.94</strain>
    </source>
</reference>
<keyword evidence="3 5" id="KW-1133">Transmembrane helix</keyword>
<proteinExistence type="predicted"/>
<feature type="transmembrane region" description="Helical" evidence="5">
    <location>
        <begin position="761"/>
        <end position="785"/>
    </location>
</feature>
<feature type="transmembrane region" description="Helical" evidence="5">
    <location>
        <begin position="497"/>
        <end position="516"/>
    </location>
</feature>
<evidence type="ECO:0000313" key="6">
    <source>
        <dbReference type="EMBL" id="KXH28330.1"/>
    </source>
</evidence>
<dbReference type="SUPFAM" id="SSF103473">
    <property type="entry name" value="MFS general substrate transporter"/>
    <property type="match status" value="1"/>
</dbReference>